<evidence type="ECO:0000313" key="4">
    <source>
        <dbReference type="Proteomes" id="UP000322080"/>
    </source>
</evidence>
<dbReference type="Proteomes" id="UP000322080">
    <property type="component" value="Unassembled WGS sequence"/>
</dbReference>
<accession>A0A5D0RLJ2</accession>
<evidence type="ECO:0000259" key="2">
    <source>
        <dbReference type="Pfam" id="PF01047"/>
    </source>
</evidence>
<dbReference type="SUPFAM" id="SSF46785">
    <property type="entry name" value="Winged helix' DNA-binding domain"/>
    <property type="match status" value="1"/>
</dbReference>
<proteinExistence type="inferred from homology"/>
<dbReference type="InterPro" id="IPR036390">
    <property type="entry name" value="WH_DNA-bd_sf"/>
</dbReference>
<name>A0A5D0RLJ2_9RHOB</name>
<feature type="domain" description="HTH marR-type" evidence="2">
    <location>
        <begin position="30"/>
        <end position="76"/>
    </location>
</feature>
<dbReference type="Gene3D" id="3.30.420.40">
    <property type="match status" value="2"/>
</dbReference>
<dbReference type="AlphaFoldDB" id="A0A5D0RLJ2"/>
<dbReference type="Gene3D" id="1.10.10.10">
    <property type="entry name" value="Winged helix-like DNA-binding domain superfamily/Winged helix DNA-binding domain"/>
    <property type="match status" value="1"/>
</dbReference>
<reference evidence="3 4" key="1">
    <citation type="submission" date="2019-08" db="EMBL/GenBank/DDBJ databases">
        <title>Identification of a novel species of the genus Boseongicola.</title>
        <authorList>
            <person name="Zhang X.-Q."/>
        </authorList>
    </citation>
    <scope>NUCLEOTIDE SEQUENCE [LARGE SCALE GENOMIC DNA]</scope>
    <source>
        <strain evidence="3 4">HY14</strain>
    </source>
</reference>
<comment type="similarity">
    <text evidence="1">Belongs to the ROK (NagC/XylR) family.</text>
</comment>
<dbReference type="Pfam" id="PF00480">
    <property type="entry name" value="ROK"/>
    <property type="match status" value="1"/>
</dbReference>
<dbReference type="InterPro" id="IPR000835">
    <property type="entry name" value="HTH_MarR-typ"/>
</dbReference>
<dbReference type="Pfam" id="PF01047">
    <property type="entry name" value="MarR"/>
    <property type="match status" value="1"/>
</dbReference>
<keyword evidence="4" id="KW-1185">Reference proteome</keyword>
<dbReference type="InterPro" id="IPR000600">
    <property type="entry name" value="ROK"/>
</dbReference>
<dbReference type="EMBL" id="VSIY01000004">
    <property type="protein sequence ID" value="TYB82382.1"/>
    <property type="molecule type" value="Genomic_DNA"/>
</dbReference>
<evidence type="ECO:0000256" key="1">
    <source>
        <dbReference type="ARBA" id="ARBA00006479"/>
    </source>
</evidence>
<comment type="caution">
    <text evidence="3">The sequence shown here is derived from an EMBL/GenBank/DDBJ whole genome shotgun (WGS) entry which is preliminary data.</text>
</comment>
<dbReference type="PANTHER" id="PTHR18964">
    <property type="entry name" value="ROK (REPRESSOR, ORF, KINASE) FAMILY"/>
    <property type="match status" value="1"/>
</dbReference>
<dbReference type="InterPro" id="IPR043129">
    <property type="entry name" value="ATPase_NBD"/>
</dbReference>
<dbReference type="GO" id="GO:0003700">
    <property type="term" value="F:DNA-binding transcription factor activity"/>
    <property type="evidence" value="ECO:0007669"/>
    <property type="project" value="InterPro"/>
</dbReference>
<protein>
    <submittedName>
        <fullName evidence="3">ROK family transcriptional regulator</fullName>
    </submittedName>
</protein>
<dbReference type="PANTHER" id="PTHR18964:SF149">
    <property type="entry name" value="BIFUNCTIONAL UDP-N-ACETYLGLUCOSAMINE 2-EPIMERASE_N-ACETYLMANNOSAMINE KINASE"/>
    <property type="match status" value="1"/>
</dbReference>
<sequence length="405" mass="41978">MTGARHKPTRNGPGQLFDATGLCGEGGAMLNDTQRAMVQAIATHGPISRTDLAQTLELSKPAVTGLAKTLLQSGIILEAPLTRTGPRQGRPSIGLCANPRFGYFAGVSTAREKNDIALVDFAGRVLMRKPLSLPATPEGVADRIAGALPGMSAELGAGAGQLLGIGVSVSGLVDPGNRICRHSALLDWHDVPLADLVSARAGVPAIIANDANTAATGEKLFGSAREEDDFAVITVGDGIGCASFLGGKLYTGHNGGAGEIAHITVDPNGRPCRCGKRGCLDTVASRGAMLTAAQEAGLTITELGQIEQLAARRDPQALELIHNAASALGMVIMQIVHIHDPKSVIVVDTVGAMGHMARAIIRQTVATHVLPEMSRSFDLRFTVAPEGFWSISAASMAAHQFFAAA</sequence>
<gene>
    <name evidence="3" type="ORF">FVF75_06605</name>
</gene>
<dbReference type="SUPFAM" id="SSF53067">
    <property type="entry name" value="Actin-like ATPase domain"/>
    <property type="match status" value="1"/>
</dbReference>
<dbReference type="InterPro" id="IPR036388">
    <property type="entry name" value="WH-like_DNA-bd_sf"/>
</dbReference>
<organism evidence="3 4">
    <name type="scientific">Maritimibacter fusiformis</name>
    <dbReference type="NCBI Taxonomy" id="2603819"/>
    <lineage>
        <taxon>Bacteria</taxon>
        <taxon>Pseudomonadati</taxon>
        <taxon>Pseudomonadota</taxon>
        <taxon>Alphaproteobacteria</taxon>
        <taxon>Rhodobacterales</taxon>
        <taxon>Roseobacteraceae</taxon>
        <taxon>Maritimibacter</taxon>
    </lineage>
</organism>
<evidence type="ECO:0000313" key="3">
    <source>
        <dbReference type="EMBL" id="TYB82382.1"/>
    </source>
</evidence>